<dbReference type="GO" id="GO:0016810">
    <property type="term" value="F:hydrolase activity, acting on carbon-nitrogen (but not peptide) bonds"/>
    <property type="evidence" value="ECO:0007669"/>
    <property type="project" value="InterPro"/>
</dbReference>
<dbReference type="Pfam" id="PF01522">
    <property type="entry name" value="Polysacc_deac_1"/>
    <property type="match status" value="1"/>
</dbReference>
<dbReference type="PROSITE" id="PS51677">
    <property type="entry name" value="NODB"/>
    <property type="match status" value="1"/>
</dbReference>
<dbReference type="RefSeq" id="WP_062965189.1">
    <property type="nucleotide sequence ID" value="NZ_JAJFOE010000001.1"/>
</dbReference>
<proteinExistence type="predicted"/>
<sequence>MKRLAWAALAGTGAVTLNALPSVTAISAVRERLTPRLSGYADIGTVALTFDDGPDPASTPAVLHALHTAGVHATFFLLGSMLARAPALGAEIAAAGHEVAVHGWSHRCLLTRGPVATYRDIARAYDLIADVTGSAPRHYRPPYGIVSAAALATARHLGLTPVLWSASGKDWVPTATPDTVARRVVRDLRPGATILLHDSDCTSAPGSWRATLEAIPRILTECAERDLLVGSLAERTMHQRRQADSRARN</sequence>
<dbReference type="AlphaFoldDB" id="A0A378WVI3"/>
<evidence type="ECO:0000313" key="3">
    <source>
        <dbReference type="EMBL" id="SUA44757.1"/>
    </source>
</evidence>
<feature type="chain" id="PRO_5038873387" evidence="1">
    <location>
        <begin position="20"/>
        <end position="249"/>
    </location>
</feature>
<keyword evidence="1" id="KW-0732">Signal</keyword>
<dbReference type="InterPro" id="IPR002509">
    <property type="entry name" value="NODB_dom"/>
</dbReference>
<evidence type="ECO:0000256" key="1">
    <source>
        <dbReference type="SAM" id="SignalP"/>
    </source>
</evidence>
<evidence type="ECO:0000259" key="2">
    <source>
        <dbReference type="PROSITE" id="PS51677"/>
    </source>
</evidence>
<keyword evidence="3" id="KW-0624">Polysaccharide degradation</keyword>
<keyword evidence="3" id="KW-0326">Glycosidase</keyword>
<keyword evidence="3" id="KW-0858">Xylan degradation</keyword>
<dbReference type="PANTHER" id="PTHR10587:SF137">
    <property type="entry name" value="4-DEOXY-4-FORMAMIDO-L-ARABINOSE-PHOSPHOUNDECAPRENOL DEFORMYLASE ARND-RELATED"/>
    <property type="match status" value="1"/>
</dbReference>
<dbReference type="PANTHER" id="PTHR10587">
    <property type="entry name" value="GLYCOSYL TRANSFERASE-RELATED"/>
    <property type="match status" value="1"/>
</dbReference>
<dbReference type="CDD" id="cd10959">
    <property type="entry name" value="CE4_NodB_like_3"/>
    <property type="match status" value="1"/>
</dbReference>
<accession>A0A378WVI3</accession>
<name>A0A378WVI3_9NOCA</name>
<dbReference type="SUPFAM" id="SSF88713">
    <property type="entry name" value="Glycoside hydrolase/deacetylase"/>
    <property type="match status" value="1"/>
</dbReference>
<evidence type="ECO:0000313" key="4">
    <source>
        <dbReference type="Proteomes" id="UP000255082"/>
    </source>
</evidence>
<feature type="signal peptide" evidence="1">
    <location>
        <begin position="1"/>
        <end position="19"/>
    </location>
</feature>
<dbReference type="Gene3D" id="3.20.20.370">
    <property type="entry name" value="Glycoside hydrolase/deacetylase"/>
    <property type="match status" value="1"/>
</dbReference>
<keyword evidence="3" id="KW-0378">Hydrolase</keyword>
<dbReference type="GO" id="GO:0016798">
    <property type="term" value="F:hydrolase activity, acting on glycosyl bonds"/>
    <property type="evidence" value="ECO:0007669"/>
    <property type="project" value="UniProtKB-KW"/>
</dbReference>
<reference evidence="3 4" key="1">
    <citation type="submission" date="2018-06" db="EMBL/GenBank/DDBJ databases">
        <authorList>
            <consortium name="Pathogen Informatics"/>
            <person name="Doyle S."/>
        </authorList>
    </citation>
    <scope>NUCLEOTIDE SEQUENCE [LARGE SCALE GENOMIC DNA]</scope>
    <source>
        <strain evidence="3 4">NCTC13184</strain>
    </source>
</reference>
<organism evidence="3 4">
    <name type="scientific">Nocardia africana</name>
    <dbReference type="NCBI Taxonomy" id="134964"/>
    <lineage>
        <taxon>Bacteria</taxon>
        <taxon>Bacillati</taxon>
        <taxon>Actinomycetota</taxon>
        <taxon>Actinomycetes</taxon>
        <taxon>Mycobacteriales</taxon>
        <taxon>Nocardiaceae</taxon>
        <taxon>Nocardia</taxon>
    </lineage>
</organism>
<gene>
    <name evidence="3" type="primary">xynD_2</name>
    <name evidence="3" type="ORF">NCTC13184_03277</name>
</gene>
<dbReference type="OrthoDB" id="9784220at2"/>
<feature type="domain" description="NodB homology" evidence="2">
    <location>
        <begin position="44"/>
        <end position="230"/>
    </location>
</feature>
<protein>
    <submittedName>
        <fullName evidence="3">Bifunctional xylanase/deacetylase</fullName>
    </submittedName>
</protein>
<dbReference type="InterPro" id="IPR011330">
    <property type="entry name" value="Glyco_hydro/deAcase_b/a-brl"/>
</dbReference>
<keyword evidence="3" id="KW-0119">Carbohydrate metabolism</keyword>
<dbReference type="GO" id="GO:0045493">
    <property type="term" value="P:xylan catabolic process"/>
    <property type="evidence" value="ECO:0007669"/>
    <property type="project" value="UniProtKB-KW"/>
</dbReference>
<dbReference type="InterPro" id="IPR050248">
    <property type="entry name" value="Polysacc_deacetylase_ArnD"/>
</dbReference>
<dbReference type="EMBL" id="UGRU01000001">
    <property type="protein sequence ID" value="SUA44757.1"/>
    <property type="molecule type" value="Genomic_DNA"/>
</dbReference>
<dbReference type="Proteomes" id="UP000255082">
    <property type="component" value="Unassembled WGS sequence"/>
</dbReference>